<comment type="caution">
    <text evidence="1">The sequence shown here is derived from an EMBL/GenBank/DDBJ whole genome shotgun (WGS) entry which is preliminary data.</text>
</comment>
<proteinExistence type="predicted"/>
<dbReference type="EMBL" id="CAJNOJ010001565">
    <property type="protein sequence ID" value="CAF1553023.1"/>
    <property type="molecule type" value="Genomic_DNA"/>
</dbReference>
<organism evidence="1 4">
    <name type="scientific">Adineta ricciae</name>
    <name type="common">Rotifer</name>
    <dbReference type="NCBI Taxonomy" id="249248"/>
    <lineage>
        <taxon>Eukaryota</taxon>
        <taxon>Metazoa</taxon>
        <taxon>Spiralia</taxon>
        <taxon>Gnathifera</taxon>
        <taxon>Rotifera</taxon>
        <taxon>Eurotatoria</taxon>
        <taxon>Bdelloidea</taxon>
        <taxon>Adinetida</taxon>
        <taxon>Adinetidae</taxon>
        <taxon>Adineta</taxon>
    </lineage>
</organism>
<name>A0A815WWJ9_ADIRI</name>
<dbReference type="AlphaFoldDB" id="A0A815WWJ9"/>
<accession>A0A815WWJ9</accession>
<sequence length="185" mass="21815">MGSKSLNHLNMFPRQYNSLLRDLALRHNFPLLDLFVAPTHLNRDGLHLHPSHCSTIWSSIMTYFASSLRETHPSSTLETVALPRTCIHTRSRTALASRNHRRHLKLRLRQQCFVVVRDIDPLWRLSDVKNYLDSQQIIYVNISNFRHQQVSIRFHNLLRQEHAEQILSPDVFDVAHYHLWKCQGH</sequence>
<evidence type="ECO:0000313" key="1">
    <source>
        <dbReference type="EMBL" id="CAF1553023.1"/>
    </source>
</evidence>
<evidence type="ECO:0000313" key="3">
    <source>
        <dbReference type="Proteomes" id="UP000663828"/>
    </source>
</evidence>
<gene>
    <name evidence="1" type="ORF">EDS130_LOCUS46135</name>
    <name evidence="2" type="ORF">XAT740_LOCUS60267</name>
</gene>
<reference evidence="1" key="1">
    <citation type="submission" date="2021-02" db="EMBL/GenBank/DDBJ databases">
        <authorList>
            <person name="Nowell W R."/>
        </authorList>
    </citation>
    <scope>NUCLEOTIDE SEQUENCE</scope>
</reference>
<keyword evidence="3" id="KW-1185">Reference proteome</keyword>
<protein>
    <submittedName>
        <fullName evidence="1">Uncharacterized protein</fullName>
    </submittedName>
</protein>
<dbReference type="Proteomes" id="UP000663828">
    <property type="component" value="Unassembled WGS sequence"/>
</dbReference>
<evidence type="ECO:0000313" key="2">
    <source>
        <dbReference type="EMBL" id="CAF1679474.1"/>
    </source>
</evidence>
<evidence type="ECO:0000313" key="4">
    <source>
        <dbReference type="Proteomes" id="UP000663852"/>
    </source>
</evidence>
<dbReference type="Proteomes" id="UP000663852">
    <property type="component" value="Unassembled WGS sequence"/>
</dbReference>
<dbReference type="EMBL" id="CAJNOR010014699">
    <property type="protein sequence ID" value="CAF1679474.1"/>
    <property type="molecule type" value="Genomic_DNA"/>
</dbReference>